<dbReference type="Pfam" id="PF02915">
    <property type="entry name" value="Rubrerythrin"/>
    <property type="match status" value="1"/>
</dbReference>
<gene>
    <name evidence="2" type="ORF">ENQ77_04230</name>
</gene>
<name>A0A7C2K3T0_UNCW3</name>
<dbReference type="InterPro" id="IPR012347">
    <property type="entry name" value="Ferritin-like"/>
</dbReference>
<comment type="caution">
    <text evidence="2">The sequence shown here is derived from an EMBL/GenBank/DDBJ whole genome shotgun (WGS) entry which is preliminary data.</text>
</comment>
<evidence type="ECO:0000313" key="2">
    <source>
        <dbReference type="EMBL" id="HEN27860.1"/>
    </source>
</evidence>
<evidence type="ECO:0000259" key="1">
    <source>
        <dbReference type="Pfam" id="PF02915"/>
    </source>
</evidence>
<dbReference type="GO" id="GO:0016491">
    <property type="term" value="F:oxidoreductase activity"/>
    <property type="evidence" value="ECO:0007669"/>
    <property type="project" value="InterPro"/>
</dbReference>
<accession>A0A7C2K3T0</accession>
<feature type="domain" description="Rubrerythrin diiron-binding" evidence="1">
    <location>
        <begin position="7"/>
        <end position="132"/>
    </location>
</feature>
<dbReference type="Gene3D" id="1.20.1260.10">
    <property type="match status" value="1"/>
</dbReference>
<sequence length="137" mass="16216">MNLKSIIEAGIWRERLSAKFYKKLSGKVKGDLKLLLEYMSVEEMEHEKFLRNLYKHLFGEELGQIKSAGEEELPDFEIKTLEELIDIGIEKERESKRYYMDLFCMVESLEDKEIILQLINFEDGHLRKLENAKLKEG</sequence>
<dbReference type="EMBL" id="DSOL01000126">
    <property type="protein sequence ID" value="HEN27860.1"/>
    <property type="molecule type" value="Genomic_DNA"/>
</dbReference>
<dbReference type="AlphaFoldDB" id="A0A7C2K3T0"/>
<organism evidence="2">
    <name type="scientific">candidate division WOR-3 bacterium</name>
    <dbReference type="NCBI Taxonomy" id="2052148"/>
    <lineage>
        <taxon>Bacteria</taxon>
        <taxon>Bacteria division WOR-3</taxon>
    </lineage>
</organism>
<dbReference type="InterPro" id="IPR003251">
    <property type="entry name" value="Rr_diiron-bd_dom"/>
</dbReference>
<protein>
    <recommendedName>
        <fullName evidence="1">Rubrerythrin diiron-binding domain-containing protein</fullName>
    </recommendedName>
</protein>
<dbReference type="InterPro" id="IPR009078">
    <property type="entry name" value="Ferritin-like_SF"/>
</dbReference>
<dbReference type="GO" id="GO:0046872">
    <property type="term" value="F:metal ion binding"/>
    <property type="evidence" value="ECO:0007669"/>
    <property type="project" value="InterPro"/>
</dbReference>
<dbReference type="SUPFAM" id="SSF47240">
    <property type="entry name" value="Ferritin-like"/>
    <property type="match status" value="1"/>
</dbReference>
<proteinExistence type="predicted"/>
<reference evidence="2" key="1">
    <citation type="journal article" date="2020" name="mSystems">
        <title>Genome- and Community-Level Interaction Insights into Carbon Utilization and Element Cycling Functions of Hydrothermarchaeota in Hydrothermal Sediment.</title>
        <authorList>
            <person name="Zhou Z."/>
            <person name="Liu Y."/>
            <person name="Xu W."/>
            <person name="Pan J."/>
            <person name="Luo Z.H."/>
            <person name="Li M."/>
        </authorList>
    </citation>
    <scope>NUCLEOTIDE SEQUENCE [LARGE SCALE GENOMIC DNA]</scope>
    <source>
        <strain evidence="2">SpSt-34</strain>
    </source>
</reference>